<dbReference type="WBParaSite" id="maker-E.canG7_contigs_6279-snap-gene-0.21-mRNA-1">
    <property type="protein sequence ID" value="maker-E.canG7_contigs_6279-snap-gene-0.21-mRNA-1"/>
    <property type="gene ID" value="EcG7_05535"/>
</dbReference>
<evidence type="ECO:0000313" key="1">
    <source>
        <dbReference type="Proteomes" id="UP000887562"/>
    </source>
</evidence>
<reference evidence="2" key="1">
    <citation type="submission" date="2022-11" db="UniProtKB">
        <authorList>
            <consortium name="WormBaseParasite"/>
        </authorList>
    </citation>
    <scope>IDENTIFICATION</scope>
</reference>
<protein>
    <submittedName>
        <fullName evidence="2">Peptidylprolyl isomerase</fullName>
    </submittedName>
</protein>
<keyword evidence="1" id="KW-1185">Reference proteome</keyword>
<dbReference type="Proteomes" id="UP000887562">
    <property type="component" value="Unplaced"/>
</dbReference>
<proteinExistence type="predicted"/>
<sequence length="128" mass="14756">YNHGEIFNSSRPEYAPQVHVRNGFCNQRIKYRNTHYDGEFRQLVVSPEYEYKGRCISPGLESLCNIHASGYCCGEMINDRDVSFVIGDFEAVDLLESLDCALRHMTKEEESQVRICEPMTFSPHDSVK</sequence>
<name>A0A915EY30_9CEST</name>
<evidence type="ECO:0000313" key="2">
    <source>
        <dbReference type="WBParaSite" id="maker-E.canG7_contigs_6279-snap-gene-0.21-mRNA-1"/>
    </source>
</evidence>
<dbReference type="SUPFAM" id="SSF54534">
    <property type="entry name" value="FKBP-like"/>
    <property type="match status" value="1"/>
</dbReference>
<organism evidence="1 2">
    <name type="scientific">Echinococcus canadensis</name>
    <dbReference type="NCBI Taxonomy" id="519352"/>
    <lineage>
        <taxon>Eukaryota</taxon>
        <taxon>Metazoa</taxon>
        <taxon>Spiralia</taxon>
        <taxon>Lophotrochozoa</taxon>
        <taxon>Platyhelminthes</taxon>
        <taxon>Cestoda</taxon>
        <taxon>Eucestoda</taxon>
        <taxon>Cyclophyllidea</taxon>
        <taxon>Taeniidae</taxon>
        <taxon>Echinococcus</taxon>
        <taxon>Echinococcus canadensis group</taxon>
    </lineage>
</organism>
<accession>A0A915EY30</accession>
<dbReference type="AlphaFoldDB" id="A0A915EY30"/>